<evidence type="ECO:0000313" key="3">
    <source>
        <dbReference type="Proteomes" id="UP000015105"/>
    </source>
</evidence>
<keyword evidence="3" id="KW-1185">Reference proteome</keyword>
<feature type="region of interest" description="Disordered" evidence="1">
    <location>
        <begin position="61"/>
        <end position="93"/>
    </location>
</feature>
<dbReference type="Proteomes" id="UP000015105">
    <property type="component" value="Chromosome 7D"/>
</dbReference>
<reference evidence="2" key="3">
    <citation type="journal article" date="2017" name="Nature">
        <title>Genome sequence of the progenitor of the wheat D genome Aegilops tauschii.</title>
        <authorList>
            <person name="Luo M.C."/>
            <person name="Gu Y.Q."/>
            <person name="Puiu D."/>
            <person name="Wang H."/>
            <person name="Twardziok S.O."/>
            <person name="Deal K.R."/>
            <person name="Huo N."/>
            <person name="Zhu T."/>
            <person name="Wang L."/>
            <person name="Wang Y."/>
            <person name="McGuire P.E."/>
            <person name="Liu S."/>
            <person name="Long H."/>
            <person name="Ramasamy R.K."/>
            <person name="Rodriguez J.C."/>
            <person name="Van S.L."/>
            <person name="Yuan L."/>
            <person name="Wang Z."/>
            <person name="Xia Z."/>
            <person name="Xiao L."/>
            <person name="Anderson O.D."/>
            <person name="Ouyang S."/>
            <person name="Liang Y."/>
            <person name="Zimin A.V."/>
            <person name="Pertea G."/>
            <person name="Qi P."/>
            <person name="Bennetzen J.L."/>
            <person name="Dai X."/>
            <person name="Dawson M.W."/>
            <person name="Muller H.G."/>
            <person name="Kugler K."/>
            <person name="Rivarola-Duarte L."/>
            <person name="Spannagl M."/>
            <person name="Mayer K.F.X."/>
            <person name="Lu F.H."/>
            <person name="Bevan M.W."/>
            <person name="Leroy P."/>
            <person name="Li P."/>
            <person name="You F.M."/>
            <person name="Sun Q."/>
            <person name="Liu Z."/>
            <person name="Lyons E."/>
            <person name="Wicker T."/>
            <person name="Salzberg S.L."/>
            <person name="Devos K.M."/>
            <person name="Dvorak J."/>
        </authorList>
    </citation>
    <scope>NUCLEOTIDE SEQUENCE [LARGE SCALE GENOMIC DNA]</scope>
    <source>
        <strain evidence="2">cv. AL8/78</strain>
    </source>
</reference>
<dbReference type="Gramene" id="AET7Gv20464100.2">
    <property type="protein sequence ID" value="AET7Gv20464100.2"/>
    <property type="gene ID" value="AET7Gv20464100"/>
</dbReference>
<sequence length="121" mass="12631">FLSDPVDRFPLPDLACGDPFVTAGITKTLVCATAESSVGDAGEAAVTVQLDLNSACDGVALSAPTSQQSSHKDDSTAPRWTRRAPLEPQISMSSSFGSLQVQIISPSTSTQSIKLSPMHLL</sequence>
<evidence type="ECO:0000256" key="1">
    <source>
        <dbReference type="SAM" id="MobiDB-lite"/>
    </source>
</evidence>
<proteinExistence type="predicted"/>
<accession>A0A453R548</accession>
<name>A0A453R548_AEGTS</name>
<reference evidence="2" key="5">
    <citation type="journal article" date="2021" name="G3 (Bethesda)">
        <title>Aegilops tauschii genome assembly Aet v5.0 features greater sequence contiguity and improved annotation.</title>
        <authorList>
            <person name="Wang L."/>
            <person name="Zhu T."/>
            <person name="Rodriguez J.C."/>
            <person name="Deal K.R."/>
            <person name="Dubcovsky J."/>
            <person name="McGuire P.E."/>
            <person name="Lux T."/>
            <person name="Spannagl M."/>
            <person name="Mayer K.F.X."/>
            <person name="Baldrich P."/>
            <person name="Meyers B.C."/>
            <person name="Huo N."/>
            <person name="Gu Y.Q."/>
            <person name="Zhou H."/>
            <person name="Devos K.M."/>
            <person name="Bennetzen J.L."/>
            <person name="Unver T."/>
            <person name="Budak H."/>
            <person name="Gulick P.J."/>
            <person name="Galiba G."/>
            <person name="Kalapos B."/>
            <person name="Nelson D.R."/>
            <person name="Li P."/>
            <person name="You F.M."/>
            <person name="Luo M.C."/>
            <person name="Dvorak J."/>
        </authorList>
    </citation>
    <scope>NUCLEOTIDE SEQUENCE [LARGE SCALE GENOMIC DNA]</scope>
    <source>
        <strain evidence="2">cv. AL8/78</strain>
    </source>
</reference>
<protein>
    <submittedName>
        <fullName evidence="2">Uncharacterized protein</fullName>
    </submittedName>
</protein>
<evidence type="ECO:0000313" key="2">
    <source>
        <dbReference type="EnsemblPlants" id="AET7Gv20464100.2"/>
    </source>
</evidence>
<reference evidence="3" key="2">
    <citation type="journal article" date="2017" name="Nat. Plants">
        <title>The Aegilops tauschii genome reveals multiple impacts of transposons.</title>
        <authorList>
            <person name="Zhao G."/>
            <person name="Zou C."/>
            <person name="Li K."/>
            <person name="Wang K."/>
            <person name="Li T."/>
            <person name="Gao L."/>
            <person name="Zhang X."/>
            <person name="Wang H."/>
            <person name="Yang Z."/>
            <person name="Liu X."/>
            <person name="Jiang W."/>
            <person name="Mao L."/>
            <person name="Kong X."/>
            <person name="Jiao Y."/>
            <person name="Jia J."/>
        </authorList>
    </citation>
    <scope>NUCLEOTIDE SEQUENCE [LARGE SCALE GENOMIC DNA]</scope>
    <source>
        <strain evidence="3">cv. AL8/78</strain>
    </source>
</reference>
<reference evidence="2" key="4">
    <citation type="submission" date="2019-03" db="UniProtKB">
        <authorList>
            <consortium name="EnsemblPlants"/>
        </authorList>
    </citation>
    <scope>IDENTIFICATION</scope>
</reference>
<organism evidence="2 3">
    <name type="scientific">Aegilops tauschii subsp. strangulata</name>
    <name type="common">Goatgrass</name>
    <dbReference type="NCBI Taxonomy" id="200361"/>
    <lineage>
        <taxon>Eukaryota</taxon>
        <taxon>Viridiplantae</taxon>
        <taxon>Streptophyta</taxon>
        <taxon>Embryophyta</taxon>
        <taxon>Tracheophyta</taxon>
        <taxon>Spermatophyta</taxon>
        <taxon>Magnoliopsida</taxon>
        <taxon>Liliopsida</taxon>
        <taxon>Poales</taxon>
        <taxon>Poaceae</taxon>
        <taxon>BOP clade</taxon>
        <taxon>Pooideae</taxon>
        <taxon>Triticodae</taxon>
        <taxon>Triticeae</taxon>
        <taxon>Triticinae</taxon>
        <taxon>Aegilops</taxon>
    </lineage>
</organism>
<dbReference type="AlphaFoldDB" id="A0A453R548"/>
<reference evidence="3" key="1">
    <citation type="journal article" date="2014" name="Science">
        <title>Ancient hybridizations among the ancestral genomes of bread wheat.</title>
        <authorList>
            <consortium name="International Wheat Genome Sequencing Consortium,"/>
            <person name="Marcussen T."/>
            <person name="Sandve S.R."/>
            <person name="Heier L."/>
            <person name="Spannagl M."/>
            <person name="Pfeifer M."/>
            <person name="Jakobsen K.S."/>
            <person name="Wulff B.B."/>
            <person name="Steuernagel B."/>
            <person name="Mayer K.F."/>
            <person name="Olsen O.A."/>
        </authorList>
    </citation>
    <scope>NUCLEOTIDE SEQUENCE [LARGE SCALE GENOMIC DNA]</scope>
    <source>
        <strain evidence="3">cv. AL8/78</strain>
    </source>
</reference>
<dbReference type="EnsemblPlants" id="AET7Gv20464100.2">
    <property type="protein sequence ID" value="AET7Gv20464100.2"/>
    <property type="gene ID" value="AET7Gv20464100"/>
</dbReference>